<dbReference type="RefSeq" id="WP_041849420.1">
    <property type="nucleotide sequence ID" value="NZ_KL503803.1"/>
</dbReference>
<keyword evidence="7 9" id="KW-0811">Translocation</keyword>
<evidence type="ECO:0000256" key="2">
    <source>
        <dbReference type="ARBA" id="ARBA00022448"/>
    </source>
</evidence>
<comment type="similarity">
    <text evidence="9">Belongs to the SecE/SEC61-gamma family.</text>
</comment>
<dbReference type="GO" id="GO:0005886">
    <property type="term" value="C:plasma membrane"/>
    <property type="evidence" value="ECO:0007669"/>
    <property type="project" value="UniProtKB-SubCell"/>
</dbReference>
<dbReference type="GO" id="GO:0065002">
    <property type="term" value="P:intracellular protein transmembrane transport"/>
    <property type="evidence" value="ECO:0007669"/>
    <property type="project" value="UniProtKB-UniRule"/>
</dbReference>
<dbReference type="Pfam" id="PF00584">
    <property type="entry name" value="SecE"/>
    <property type="match status" value="1"/>
</dbReference>
<evidence type="ECO:0000256" key="9">
    <source>
        <dbReference type="HAMAP-Rule" id="MF_00422"/>
    </source>
</evidence>
<dbReference type="InterPro" id="IPR038379">
    <property type="entry name" value="SecE_sf"/>
</dbReference>
<organism evidence="10 11">
    <name type="scientific">Bartonella bacilliformis Ver097</name>
    <dbReference type="NCBI Taxonomy" id="1293911"/>
    <lineage>
        <taxon>Bacteria</taxon>
        <taxon>Pseudomonadati</taxon>
        <taxon>Pseudomonadota</taxon>
        <taxon>Alphaproteobacteria</taxon>
        <taxon>Hyphomicrobiales</taxon>
        <taxon>Bartonellaceae</taxon>
        <taxon>Bartonella</taxon>
    </lineage>
</organism>
<dbReference type="GO" id="GO:0006605">
    <property type="term" value="P:protein targeting"/>
    <property type="evidence" value="ECO:0007669"/>
    <property type="project" value="UniProtKB-UniRule"/>
</dbReference>
<dbReference type="EMBL" id="ASIV01000004">
    <property type="protein sequence ID" value="KEG20069.1"/>
    <property type="molecule type" value="Genomic_DNA"/>
</dbReference>
<evidence type="ECO:0000256" key="8">
    <source>
        <dbReference type="ARBA" id="ARBA00023136"/>
    </source>
</evidence>
<evidence type="ECO:0000313" key="10">
    <source>
        <dbReference type="EMBL" id="KEG20069.1"/>
    </source>
</evidence>
<dbReference type="GO" id="GO:0043952">
    <property type="term" value="P:protein transport by the Sec complex"/>
    <property type="evidence" value="ECO:0007669"/>
    <property type="project" value="UniProtKB-UniRule"/>
</dbReference>
<dbReference type="Gene3D" id="1.20.5.1030">
    <property type="entry name" value="Preprotein translocase secy subunit"/>
    <property type="match status" value="1"/>
</dbReference>
<keyword evidence="6 9" id="KW-1133">Transmembrane helix</keyword>
<dbReference type="PATRIC" id="fig|1293911.3.peg.701"/>
<keyword evidence="4 9" id="KW-0812">Transmembrane</keyword>
<comment type="function">
    <text evidence="9">Essential subunit of the Sec protein translocation channel SecYEG. Clamps together the 2 halves of SecY. May contact the channel plug during translocation.</text>
</comment>
<dbReference type="Proteomes" id="UP000031740">
    <property type="component" value="Unassembled WGS sequence"/>
</dbReference>
<evidence type="ECO:0000256" key="1">
    <source>
        <dbReference type="ARBA" id="ARBA00004370"/>
    </source>
</evidence>
<dbReference type="AlphaFoldDB" id="A0A072REZ9"/>
<evidence type="ECO:0000256" key="5">
    <source>
        <dbReference type="ARBA" id="ARBA00022927"/>
    </source>
</evidence>
<evidence type="ECO:0000256" key="6">
    <source>
        <dbReference type="ARBA" id="ARBA00022989"/>
    </source>
</evidence>
<comment type="subcellular location">
    <subcellularLocation>
        <location evidence="9">Cell membrane</location>
        <topology evidence="9">Single-pass membrane protein</topology>
    </subcellularLocation>
    <subcellularLocation>
        <location evidence="1">Membrane</location>
    </subcellularLocation>
</comment>
<dbReference type="GO" id="GO:0008320">
    <property type="term" value="F:protein transmembrane transporter activity"/>
    <property type="evidence" value="ECO:0007669"/>
    <property type="project" value="UniProtKB-UniRule"/>
</dbReference>
<comment type="caution">
    <text evidence="10">The sequence shown here is derived from an EMBL/GenBank/DDBJ whole genome shotgun (WGS) entry which is preliminary data.</text>
</comment>
<accession>A0A072REZ9</accession>
<keyword evidence="3 9" id="KW-1003">Cell membrane</keyword>
<dbReference type="HOGENOM" id="CLU_113663_4_1_5"/>
<dbReference type="InterPro" id="IPR001901">
    <property type="entry name" value="Translocase_SecE/Sec61-g"/>
</dbReference>
<keyword evidence="8 9" id="KW-0472">Membrane</keyword>
<reference evidence="10 11" key="1">
    <citation type="submission" date="2013-04" db="EMBL/GenBank/DDBJ databases">
        <title>The Genome Sequence of Bartonella bacilliformis Ver097.</title>
        <authorList>
            <consortium name="The Broad Institute Genomics Platform"/>
            <consortium name="The Broad Institute Genome Sequencing Center for Infectious Disease"/>
            <person name="Feldgarden M."/>
            <person name="Kirby J."/>
            <person name="Birtles R."/>
            <person name="Dasch G."/>
            <person name="Hendrix L."/>
            <person name="Koehler J."/>
            <person name="Walker B."/>
            <person name="Young S.K."/>
            <person name="Zeng Q."/>
            <person name="Gargeya S."/>
            <person name="Fitzgerald M."/>
            <person name="Haas B."/>
            <person name="Abouelleil A."/>
            <person name="Allen A.W."/>
            <person name="Alvarado L."/>
            <person name="Arachchi H.M."/>
            <person name="Berlin A.M."/>
            <person name="Chapman S.B."/>
            <person name="Gainer-Dewar J."/>
            <person name="Goldberg J."/>
            <person name="Griggs A."/>
            <person name="Gujja S."/>
            <person name="Hansen M."/>
            <person name="Howarth C."/>
            <person name="Imamovic A."/>
            <person name="Ireland A."/>
            <person name="Larimer J."/>
            <person name="McCowan C."/>
            <person name="Murphy C."/>
            <person name="Pearson M."/>
            <person name="Poon T.W."/>
            <person name="Priest M."/>
            <person name="Roberts A."/>
            <person name="Saif S."/>
            <person name="Shea T."/>
            <person name="Sisk P."/>
            <person name="Sykes S."/>
            <person name="Wortman J."/>
            <person name="Nusbaum C."/>
            <person name="Birren B."/>
        </authorList>
    </citation>
    <scope>NUCLEOTIDE SEQUENCE [LARGE SCALE GENOMIC DNA]</scope>
    <source>
        <strain evidence="10 11">Ver097</strain>
    </source>
</reference>
<dbReference type="STRING" id="1293911.H710_00669"/>
<name>A0A072REZ9_BARBA</name>
<dbReference type="NCBIfam" id="TIGR00964">
    <property type="entry name" value="secE_bact"/>
    <property type="match status" value="1"/>
</dbReference>
<dbReference type="PANTHER" id="PTHR33910:SF1">
    <property type="entry name" value="PROTEIN TRANSLOCASE SUBUNIT SECE"/>
    <property type="match status" value="1"/>
</dbReference>
<protein>
    <recommendedName>
        <fullName evidence="9">Protein translocase subunit SecE</fullName>
    </recommendedName>
</protein>
<evidence type="ECO:0000313" key="11">
    <source>
        <dbReference type="Proteomes" id="UP000031740"/>
    </source>
</evidence>
<feature type="transmembrane region" description="Helical" evidence="9">
    <location>
        <begin position="27"/>
        <end position="47"/>
    </location>
</feature>
<keyword evidence="5 9" id="KW-0653">Protein transport</keyword>
<dbReference type="InterPro" id="IPR005807">
    <property type="entry name" value="SecE_bac"/>
</dbReference>
<sequence length="67" mass="7696">MTNPIAFLKQVRAEITKIKWPTRRETVISTVMVLVVTAVASAFFFIVDQVINFSVWQGIDFLKYIFG</sequence>
<comment type="subunit">
    <text evidence="9">Component of the Sec protein translocase complex. Heterotrimer consisting of SecY, SecE and SecG subunits. The heterotrimers can form oligomers, although 1 heterotrimer is thought to be able to translocate proteins. Interacts with the ribosome. Interacts with SecDF, and other proteins may be involved. Interacts with SecA.</text>
</comment>
<evidence type="ECO:0000256" key="4">
    <source>
        <dbReference type="ARBA" id="ARBA00022692"/>
    </source>
</evidence>
<dbReference type="HAMAP" id="MF_00422">
    <property type="entry name" value="SecE"/>
    <property type="match status" value="1"/>
</dbReference>
<evidence type="ECO:0000256" key="3">
    <source>
        <dbReference type="ARBA" id="ARBA00022475"/>
    </source>
</evidence>
<dbReference type="GO" id="GO:0009306">
    <property type="term" value="P:protein secretion"/>
    <property type="evidence" value="ECO:0007669"/>
    <property type="project" value="UniProtKB-UniRule"/>
</dbReference>
<gene>
    <name evidence="9" type="primary">secE</name>
    <name evidence="10" type="ORF">H710_00669</name>
</gene>
<dbReference type="PROSITE" id="PS01067">
    <property type="entry name" value="SECE_SEC61G"/>
    <property type="match status" value="1"/>
</dbReference>
<dbReference type="PANTHER" id="PTHR33910">
    <property type="entry name" value="PROTEIN TRANSLOCASE SUBUNIT SECE"/>
    <property type="match status" value="1"/>
</dbReference>
<evidence type="ECO:0000256" key="7">
    <source>
        <dbReference type="ARBA" id="ARBA00023010"/>
    </source>
</evidence>
<keyword evidence="2 9" id="KW-0813">Transport</keyword>
<proteinExistence type="inferred from homology"/>